<dbReference type="AlphaFoldDB" id="A0A7W4VS56"/>
<gene>
    <name evidence="2" type="ORF">FHU40_000436</name>
</gene>
<reference evidence="2 3" key="1">
    <citation type="submission" date="2020-08" db="EMBL/GenBank/DDBJ databases">
        <title>Sequencing the genomes of 1000 actinobacteria strains.</title>
        <authorList>
            <person name="Klenk H.-P."/>
        </authorList>
    </citation>
    <scope>NUCLEOTIDE SEQUENCE [LARGE SCALE GENOMIC DNA]</scope>
    <source>
        <strain evidence="2 3">DSM 105498</strain>
    </source>
</reference>
<evidence type="ECO:0000256" key="1">
    <source>
        <dbReference type="SAM" id="MobiDB-lite"/>
    </source>
</evidence>
<dbReference type="EMBL" id="JACHWR010000001">
    <property type="protein sequence ID" value="MBB3040635.1"/>
    <property type="molecule type" value="Genomic_DNA"/>
</dbReference>
<organism evidence="2 3">
    <name type="scientific">Nocardioides soli</name>
    <dbReference type="NCBI Taxonomy" id="1036020"/>
    <lineage>
        <taxon>Bacteria</taxon>
        <taxon>Bacillati</taxon>
        <taxon>Actinomycetota</taxon>
        <taxon>Actinomycetes</taxon>
        <taxon>Propionibacteriales</taxon>
        <taxon>Nocardioidaceae</taxon>
        <taxon>Nocardioides</taxon>
    </lineage>
</organism>
<dbReference type="Proteomes" id="UP000589626">
    <property type="component" value="Unassembled WGS sequence"/>
</dbReference>
<name>A0A7W4VS56_9ACTN</name>
<accession>A0A7W4VS56</accession>
<sequence>MKLVIQISDDAADATTTGTTTGTTTEETAAAQGGSGTPDGLPELEARNGGPVPEILLSMESEVAAGLRSAPHLS</sequence>
<feature type="compositionally biased region" description="Low complexity" evidence="1">
    <location>
        <begin position="13"/>
        <end position="31"/>
    </location>
</feature>
<protein>
    <submittedName>
        <fullName evidence="2">Uncharacterized protein</fullName>
    </submittedName>
</protein>
<evidence type="ECO:0000313" key="2">
    <source>
        <dbReference type="EMBL" id="MBB3040635.1"/>
    </source>
</evidence>
<proteinExistence type="predicted"/>
<feature type="region of interest" description="Disordered" evidence="1">
    <location>
        <begin position="1"/>
        <end position="52"/>
    </location>
</feature>
<evidence type="ECO:0000313" key="3">
    <source>
        <dbReference type="Proteomes" id="UP000589626"/>
    </source>
</evidence>
<comment type="caution">
    <text evidence="2">The sequence shown here is derived from an EMBL/GenBank/DDBJ whole genome shotgun (WGS) entry which is preliminary data.</text>
</comment>
<keyword evidence="3" id="KW-1185">Reference proteome</keyword>
<dbReference type="RefSeq" id="WP_183590642.1">
    <property type="nucleotide sequence ID" value="NZ_JACHWR010000001.1"/>
</dbReference>